<dbReference type="EMBL" id="QOQW01000009">
    <property type="protein sequence ID" value="RCK79897.1"/>
    <property type="molecule type" value="Genomic_DNA"/>
</dbReference>
<protein>
    <submittedName>
        <fullName evidence="2">Conserved repeat domain</fullName>
    </submittedName>
</protein>
<feature type="compositionally biased region" description="Pro residues" evidence="1">
    <location>
        <begin position="364"/>
        <end position="442"/>
    </location>
</feature>
<gene>
    <name evidence="2" type="ORF">OZSIB_3766</name>
</gene>
<accession>A0A367ZPZ3</accession>
<evidence type="ECO:0000313" key="3">
    <source>
        <dbReference type="Proteomes" id="UP000252355"/>
    </source>
</evidence>
<dbReference type="Proteomes" id="UP000252355">
    <property type="component" value="Unassembled WGS sequence"/>
</dbReference>
<evidence type="ECO:0000256" key="1">
    <source>
        <dbReference type="SAM" id="MobiDB-lite"/>
    </source>
</evidence>
<feature type="region of interest" description="Disordered" evidence="1">
    <location>
        <begin position="360"/>
        <end position="453"/>
    </location>
</feature>
<sequence>MPTGVLVGQVSSVPVATALRAQVVSPPYEVGLYAYGINHDLEPVLIDGVATRTTDTAGEFRFENVPGNLDNLILAARVGDQVFEGFVPFVDTTPGTTTQALTIDPTTASLTRLIHAGARARRTLGISREIQFDLGEVLARLSPSALAALTPAELTVVAEAFTRREKAWREGAAVAGLDSAIAEFRAKTRQALRRLIVQINQDRSRLSRDEVWKGYGNAVRQEAAARTPDLLQIYDDVNQQFLSSASTALYQVLPIAVRQELERTVEQERVLTQVTAFSSAIRTLAEGVSGFGDVLAGLEYALRRTEIEVREAPTAEAAAKAFSGNLTDQILQSAIWDLLKALGLYNESAGPATALRGRAVLGQIPPPGGTTPPSTQPPTPPDATTPPSTQPPTPPDATTPPSTQPPTPPDVTTPPSTQPPSPPAPPTGGTPPAPPSGQPPTPTGGGQPAEPPLLFRLLPTQADFAALGWPYGPGNPPPTLELRRETRLRARAIISRKVRELAATHAAFGARFNTEARQSALVLLLAGAQDIGLTLPTPPTSGTTGTGGGTPVSLTSTSTMIGMVVATASRTIGGKVYAFAIVPAPDSPAAPATWGCLALARGEGITLTATAAKVLLTVRVETGPTGTSPPAVAVTAIGAAPAAPQGPGGTGPTGGTTGPGGLTYGPTTDFQGVFKKSSTGAIVYNNGILDTPVFTDDQATLERFVGWSVTFRGSYVYENTQLKGVRVTASSIAIRSSDHFTPGPTAFDGTTRTFGFKVVPPSGNITSLPPLTILTPTDEIRLDKTDTGYLSANESGMVIGNGFYLLVAATDDDEPYLLSLIDTQSPRDPSQYYLTATTTARALVLVDPTFTRQTRTVFANLLKAYAAHPKRAELEAAVADALLTKPSRPFGRENTALHALISEICQDLANGSGVIASQRRMMASVQASLGQVEPPWLEVYDADTGMTGHASREIKAINRSFCHYDVKVEADGQVVRTPLNLPTWRLPKRVLLDYKIWPPKIELLTLAEILIDPQKDTAPIVLTFEQNLALSVFESVMRLIIDAIGLATPDAENIEKAWKLVGKLPGPVLNFLNNLNSLQPNTKEEVETFLKNTLWDASNEILSALWDLYQEVIGTQIKRRWVLTTARIYFSKAWAWGKAALDIVDLAAVLYSGWKAPKIFVEKGRIIEKSFSNRPACTGFTNHDFAKVFSVPCSYTFEIAGFHLGNTANDLTLELGKVQATILEYRKEPSPYAYGAAITRIKAVFPRGGDPSDNGSFTVRISDPAYRIATQTISTSAYLIPRVFGMDPFVGGGGSDLQTLTLYGDAFGSSQDGGYVEFWQVGEGQEVSVKVQTVNSWSNQQITLPLPAGLIKEKEYIVTVFSKWHPEYRNGGYVYYPLDSSAARIGEPGYHSYLFRVMNPRSEHLGSILRGRTATVVGYHRTFSMSTGKGPDPIIKLDGVPLAITRTLFDDYGKSFTTVAIPADSPVGRRSLTVSYHGLTDSYTLDIME</sequence>
<comment type="caution">
    <text evidence="2">The sequence shown here is derived from an EMBL/GenBank/DDBJ whole genome shotgun (WGS) entry which is preliminary data.</text>
</comment>
<proteinExistence type="predicted"/>
<organism evidence="2 3">
    <name type="scientific">Candidatus Ozemobacter sibiricus</name>
    <dbReference type="NCBI Taxonomy" id="2268124"/>
    <lineage>
        <taxon>Bacteria</taxon>
        <taxon>Candidatus Ozemobacteria</taxon>
        <taxon>Candidatus Ozemobacterales</taxon>
        <taxon>Candidatus Ozemobacteraceae</taxon>
        <taxon>Candidatus Ozemobacter</taxon>
    </lineage>
</organism>
<dbReference type="PANTHER" id="PTHR24216">
    <property type="entry name" value="PAXILLIN-RELATED"/>
    <property type="match status" value="1"/>
</dbReference>
<name>A0A367ZPZ3_9BACT</name>
<reference evidence="2 3" key="1">
    <citation type="submission" date="2018-05" db="EMBL/GenBank/DDBJ databases">
        <title>A metagenomic window into the 2 km-deep terrestrial subsurface aquifer revealed taxonomically and functionally diverse microbial community comprising novel uncultured bacterial lineages.</title>
        <authorList>
            <person name="Kadnikov V.V."/>
            <person name="Mardanov A.V."/>
            <person name="Beletsky A.V."/>
            <person name="Banks D."/>
            <person name="Pimenov N.V."/>
            <person name="Frank Y.A."/>
            <person name="Karnachuk O.V."/>
            <person name="Ravin N.V."/>
        </authorList>
    </citation>
    <scope>NUCLEOTIDE SEQUENCE [LARGE SCALE GENOMIC DNA]</scope>
    <source>
        <strain evidence="2">BY5</strain>
    </source>
</reference>
<dbReference type="PANTHER" id="PTHR24216:SF65">
    <property type="entry name" value="PAXILLIN-LIKE PROTEIN 1"/>
    <property type="match status" value="1"/>
</dbReference>
<evidence type="ECO:0000313" key="2">
    <source>
        <dbReference type="EMBL" id="RCK79897.1"/>
    </source>
</evidence>